<dbReference type="PANTHER" id="PTHR10334">
    <property type="entry name" value="CYSTEINE-RICH SECRETORY PROTEIN-RELATED"/>
    <property type="match status" value="1"/>
</dbReference>
<feature type="chain" id="PRO_5007548234" description="SCP domain-containing protein" evidence="1">
    <location>
        <begin position="22"/>
        <end position="182"/>
    </location>
</feature>
<dbReference type="InterPro" id="IPR001283">
    <property type="entry name" value="CRISP-related"/>
</dbReference>
<dbReference type="EMBL" id="LDTB01000020">
    <property type="protein sequence ID" value="KTT73468.1"/>
    <property type="molecule type" value="Genomic_DNA"/>
</dbReference>
<keyword evidence="1" id="KW-0732">Signal</keyword>
<protein>
    <recommendedName>
        <fullName evidence="2">SCP domain-containing protein</fullName>
    </recommendedName>
</protein>
<evidence type="ECO:0000259" key="2">
    <source>
        <dbReference type="SMART" id="SM00198"/>
    </source>
</evidence>
<comment type="caution">
    <text evidence="3">The sequence shown here is derived from an EMBL/GenBank/DDBJ whole genome shotgun (WGS) entry which is preliminary data.</text>
</comment>
<dbReference type="RefSeq" id="WP_058755361.1">
    <property type="nucleotide sequence ID" value="NZ_LDTB01000020.1"/>
</dbReference>
<dbReference type="Proteomes" id="UP000074310">
    <property type="component" value="Unassembled WGS sequence"/>
</dbReference>
<feature type="domain" description="SCP" evidence="2">
    <location>
        <begin position="39"/>
        <end position="178"/>
    </location>
</feature>
<dbReference type="InterPro" id="IPR014044">
    <property type="entry name" value="CAP_dom"/>
</dbReference>
<evidence type="ECO:0000256" key="1">
    <source>
        <dbReference type="SAM" id="SignalP"/>
    </source>
</evidence>
<reference evidence="3 4" key="1">
    <citation type="journal article" date="2016" name="Front. Microbiol.">
        <title>Genomic Resource of Rice Seed Associated Bacteria.</title>
        <authorList>
            <person name="Midha S."/>
            <person name="Bansal K."/>
            <person name="Sharma S."/>
            <person name="Kumar N."/>
            <person name="Patil P.P."/>
            <person name="Chaudhry V."/>
            <person name="Patil P.B."/>
        </authorList>
    </citation>
    <scope>NUCLEOTIDE SEQUENCE [LARGE SCALE GENOMIC DNA]</scope>
    <source>
        <strain evidence="3 4">NS334</strain>
    </source>
</reference>
<keyword evidence="4" id="KW-1185">Reference proteome</keyword>
<dbReference type="InterPro" id="IPR035940">
    <property type="entry name" value="CAP_sf"/>
</dbReference>
<dbReference type="Gene3D" id="3.40.33.10">
    <property type="entry name" value="CAP"/>
    <property type="match status" value="1"/>
</dbReference>
<evidence type="ECO:0000313" key="3">
    <source>
        <dbReference type="EMBL" id="KTT73468.1"/>
    </source>
</evidence>
<dbReference type="Pfam" id="PF00188">
    <property type="entry name" value="CAP"/>
    <property type="match status" value="1"/>
</dbReference>
<dbReference type="SUPFAM" id="SSF55797">
    <property type="entry name" value="PR-1-like"/>
    <property type="match status" value="1"/>
</dbReference>
<proteinExistence type="predicted"/>
<dbReference type="SMART" id="SM00198">
    <property type="entry name" value="SCP"/>
    <property type="match status" value="1"/>
</dbReference>
<organism evidence="3 4">
    <name type="scientific">Sphingomonas endophytica</name>
    <dbReference type="NCBI Taxonomy" id="869719"/>
    <lineage>
        <taxon>Bacteria</taxon>
        <taxon>Pseudomonadati</taxon>
        <taxon>Pseudomonadota</taxon>
        <taxon>Alphaproteobacteria</taxon>
        <taxon>Sphingomonadales</taxon>
        <taxon>Sphingomonadaceae</taxon>
        <taxon>Sphingomonas</taxon>
    </lineage>
</organism>
<gene>
    <name evidence="3" type="ORF">NS334_07530</name>
</gene>
<sequence>MMFRRSIALILAFAVSTPAAAAGLEMRARRLAPERGIALLQAAMLDAHNRTRAQLGLRPLSWSPALAGDAAHHAQVLARTGRMFHAEQSGGAAWQGENLFAGTRGSYAYADMANYWLDERRVFRNRPFPAISTTGHWQDAAHYAQMVSRDTTEVGCALAEGQFEDFLVCRYAPGETRGRRAY</sequence>
<dbReference type="PATRIC" id="fig|869719.3.peg.1109"/>
<dbReference type="AlphaFoldDB" id="A0A147I4T4"/>
<accession>A0A147I4T4</accession>
<dbReference type="OrthoDB" id="9794228at2"/>
<name>A0A147I4T4_9SPHN</name>
<evidence type="ECO:0000313" key="4">
    <source>
        <dbReference type="Proteomes" id="UP000074310"/>
    </source>
</evidence>
<feature type="signal peptide" evidence="1">
    <location>
        <begin position="1"/>
        <end position="21"/>
    </location>
</feature>